<proteinExistence type="predicted"/>
<evidence type="ECO:0000313" key="3">
    <source>
        <dbReference type="Proteomes" id="UP000054495"/>
    </source>
</evidence>
<evidence type="ECO:0000256" key="1">
    <source>
        <dbReference type="SAM" id="MobiDB-lite"/>
    </source>
</evidence>
<feature type="compositionally biased region" description="Basic and acidic residues" evidence="1">
    <location>
        <begin position="119"/>
        <end position="134"/>
    </location>
</feature>
<gene>
    <name evidence="2" type="ORF">ANCCEY_08200</name>
</gene>
<organism evidence="2 3">
    <name type="scientific">Ancylostoma ceylanicum</name>
    <dbReference type="NCBI Taxonomy" id="53326"/>
    <lineage>
        <taxon>Eukaryota</taxon>
        <taxon>Metazoa</taxon>
        <taxon>Ecdysozoa</taxon>
        <taxon>Nematoda</taxon>
        <taxon>Chromadorea</taxon>
        <taxon>Rhabditida</taxon>
        <taxon>Rhabditina</taxon>
        <taxon>Rhabditomorpha</taxon>
        <taxon>Strongyloidea</taxon>
        <taxon>Ancylostomatidae</taxon>
        <taxon>Ancylostomatinae</taxon>
        <taxon>Ancylostoma</taxon>
    </lineage>
</organism>
<feature type="compositionally biased region" description="Acidic residues" evidence="1">
    <location>
        <begin position="95"/>
        <end position="104"/>
    </location>
</feature>
<feature type="region of interest" description="Disordered" evidence="1">
    <location>
        <begin position="88"/>
        <end position="134"/>
    </location>
</feature>
<dbReference type="Proteomes" id="UP000054495">
    <property type="component" value="Unassembled WGS sequence"/>
</dbReference>
<dbReference type="PANTHER" id="PTHR12069:SF0">
    <property type="entry name" value="DNA-DIRECTED RNA POLYMERASE III SUBUNIT RPC5"/>
    <property type="match status" value="1"/>
</dbReference>
<name>A0A0D6LNC5_9BILA</name>
<feature type="region of interest" description="Disordered" evidence="1">
    <location>
        <begin position="400"/>
        <end position="438"/>
    </location>
</feature>
<dbReference type="AlphaFoldDB" id="A0A0D6LNC5"/>
<dbReference type="GO" id="GO:0005666">
    <property type="term" value="C:RNA polymerase III complex"/>
    <property type="evidence" value="ECO:0007669"/>
    <property type="project" value="TreeGrafter"/>
</dbReference>
<dbReference type="GO" id="GO:0042797">
    <property type="term" value="P:tRNA transcription by RNA polymerase III"/>
    <property type="evidence" value="ECO:0007669"/>
    <property type="project" value="TreeGrafter"/>
</dbReference>
<dbReference type="Pfam" id="PF04801">
    <property type="entry name" value="RPC5"/>
    <property type="match status" value="1"/>
</dbReference>
<dbReference type="PANTHER" id="PTHR12069">
    <property type="entry name" value="DNA-DIRECTED RNA POLYMERASES III 80 KDA POLYPEPTIDE RNA POLYMERASE III SUBUNIT 5"/>
    <property type="match status" value="1"/>
</dbReference>
<evidence type="ECO:0000313" key="2">
    <source>
        <dbReference type="EMBL" id="EPB72713.1"/>
    </source>
</evidence>
<accession>A0A0D6LNC5</accession>
<sequence length="438" mass="49616">MEMRLSADTSSGSYDKVKAERFAAMTSSHVKQENIVAQSKFDEIYEGRAYRSDDYVQFAVGYFRGDTFYMSPVAGTFEMHRSLSHLNNATRGRDDDGDDAESDSEAAGGSAQQIRVKFSRPETEKQKKRREASALHREKLIASDSWIPMEVHLKEDPLVVEKFSQMTVDPTVTTTDEPGSSSEMNTRDLVEQGIVCGEKEQIDLTRSDLLVSQQRIREMPAHNQVKAQVMKSRVITTDDVVKRVDSSLTREEIIEDLKQCARLVQDIDLSTAYSLKRLLRLCSFYGNLGEILQKYIVQLDEHRAEIWRAARDLALYLIDASQPVTRALLTKCFQINSKDAEDILSTFAVPGNKTWKLRILPDPVFLESPENAALVLEQRQLWMERWAEIRKLIDTMLSVSAPSRSRKNSSRGSPTKSPSRPRRNSNRASPTKQVAQSG</sequence>
<keyword evidence="3" id="KW-1185">Reference proteome</keyword>
<protein>
    <submittedName>
        <fullName evidence="2">Sin-like protein region</fullName>
    </submittedName>
</protein>
<dbReference type="InterPro" id="IPR006886">
    <property type="entry name" value="RNA_pol_III_Rpc5"/>
</dbReference>
<dbReference type="EMBL" id="KE125029">
    <property type="protein sequence ID" value="EPB72713.1"/>
    <property type="molecule type" value="Genomic_DNA"/>
</dbReference>
<reference evidence="2 3" key="1">
    <citation type="submission" date="2013-05" db="EMBL/GenBank/DDBJ databases">
        <title>Draft genome of the parasitic nematode Anyclostoma ceylanicum.</title>
        <authorList>
            <person name="Mitreva M."/>
        </authorList>
    </citation>
    <scope>NUCLEOTIDE SEQUENCE [LARGE SCALE GENOMIC DNA]</scope>
</reference>